<dbReference type="InterPro" id="IPR020834">
    <property type="entry name" value="LipOase_CS"/>
</dbReference>
<name>A0AAW3ZN44_9GAMM</name>
<dbReference type="PANTHER" id="PTHR11771">
    <property type="entry name" value="LIPOXYGENASE"/>
    <property type="match status" value="1"/>
</dbReference>
<feature type="domain" description="Lipoxygenase" evidence="3">
    <location>
        <begin position="263"/>
        <end position="708"/>
    </location>
</feature>
<dbReference type="Pfam" id="PF00305">
    <property type="entry name" value="Lipoxygenase"/>
    <property type="match status" value="1"/>
</dbReference>
<dbReference type="Proteomes" id="UP000613768">
    <property type="component" value="Unassembled WGS sequence"/>
</dbReference>
<dbReference type="InterPro" id="IPR000907">
    <property type="entry name" value="LipOase"/>
</dbReference>
<comment type="caution">
    <text evidence="4">The sequence shown here is derived from an EMBL/GenBank/DDBJ whole genome shotgun (WGS) entry which is preliminary data.</text>
</comment>
<accession>A0AAW3ZN44</accession>
<dbReference type="PRINTS" id="PR00087">
    <property type="entry name" value="LIPOXYGENASE"/>
</dbReference>
<sequence>MSSTQAAVIPTLPQQDSADLQAQRAFQLSLARTDYNYMRSYLESVPMSADLPSAEKFSLDYEAQVLKVFVPLAENFKQAVTLLLERELSEDMPTDALRAVEQAYDKLSKEFSLLHPGRDAKDLQDLLAALAALPKAIEGMTRLPRDLEKMITGLDAVFKDLIANGPTAFLKSTLYDMLSSDHGRNYLRPRSLEDYENQFISLPKPLMLSIEQQSWMPKEGLPCQQDWFFGHLQIAGFNTTQLRGVVLERGKQRDAAVLSELQAKCPISDAILQSVTGDSAITLAQAIREHRLYVVDYAQLEGAKTNSLHDEQRYIAAPIALFYWNPTPPPGFPPGGALQPIAIQLGQRFDAEATPIYTPNDCAGGDDAKGYKWQIAKYIVNAVCAIQHESVAHLGDCHLIIEPMVVAMHRQLATSHPLYKLLIPHFRFTININDDAIHSLVVPGGVVACNVGIEIESTLALVSRAHRAWRWDERLPERQFALRAVDQLAVFPFRDDTLLLWKAIKQYVNDYLRLYYRNDQDVALDSELQGWIYELTAPQYCGFQGLDGLQPSGDSERPWKIDSLDYLIEMISLILYTAGPLHASVNYAQYPLMSFVPGVSGSVYKAPPTRSTQIESEQDLLTWYTPLDVALYGASFEFLLSSVQYDTFGHYEHNPRDPYFKDPRVEPIVAKLQAELAAIETEIRKRNQSRPMPYPFQLPSHIPNSISI</sequence>
<evidence type="ECO:0000259" key="3">
    <source>
        <dbReference type="PROSITE" id="PS51393"/>
    </source>
</evidence>
<protein>
    <submittedName>
        <fullName evidence="4">Arachidonate 15-lipoxygenase</fullName>
    </submittedName>
</protein>
<reference evidence="4 5" key="1">
    <citation type="submission" date="2020-09" db="EMBL/GenBank/DDBJ databases">
        <title>Pseudoxanthomonas sp. CAU 1598 isolated from sand of Yaerae Beach.</title>
        <authorList>
            <person name="Kim W."/>
        </authorList>
    </citation>
    <scope>NUCLEOTIDE SEQUENCE [LARGE SCALE GENOMIC DNA]</scope>
    <source>
        <strain evidence="4 5">CAU 1598</strain>
    </source>
</reference>
<dbReference type="GO" id="GO:0016702">
    <property type="term" value="F:oxidoreductase activity, acting on single donors with incorporation of molecular oxygen, incorporation of two atoms of oxygen"/>
    <property type="evidence" value="ECO:0007669"/>
    <property type="project" value="InterPro"/>
</dbReference>
<dbReference type="SUPFAM" id="SSF48484">
    <property type="entry name" value="Lipoxigenase"/>
    <property type="match status" value="1"/>
</dbReference>
<keyword evidence="5" id="KW-1185">Reference proteome</keyword>
<dbReference type="AlphaFoldDB" id="A0AAW3ZN44"/>
<dbReference type="Gene3D" id="1.20.245.10">
    <property type="entry name" value="Lipoxygenase-1, Domain 5"/>
    <property type="match status" value="1"/>
</dbReference>
<proteinExistence type="predicted"/>
<dbReference type="PROSITE" id="PS00081">
    <property type="entry name" value="LIPOXYGENASE_2"/>
    <property type="match status" value="1"/>
</dbReference>
<dbReference type="PROSITE" id="PS51393">
    <property type="entry name" value="LIPOXYGENASE_3"/>
    <property type="match status" value="1"/>
</dbReference>
<evidence type="ECO:0000256" key="2">
    <source>
        <dbReference type="ARBA" id="ARBA00023002"/>
    </source>
</evidence>
<gene>
    <name evidence="4" type="ORF">IFO71_12805</name>
</gene>
<dbReference type="InterPro" id="IPR036226">
    <property type="entry name" value="LipOase_C_sf"/>
</dbReference>
<dbReference type="RefSeq" id="WP_192030037.1">
    <property type="nucleotide sequence ID" value="NZ_JACYTR010000026.1"/>
</dbReference>
<keyword evidence="1" id="KW-0479">Metal-binding</keyword>
<evidence type="ECO:0000313" key="4">
    <source>
        <dbReference type="EMBL" id="MBD8526617.1"/>
    </source>
</evidence>
<keyword evidence="2" id="KW-0560">Oxidoreductase</keyword>
<evidence type="ECO:0000256" key="1">
    <source>
        <dbReference type="ARBA" id="ARBA00022723"/>
    </source>
</evidence>
<evidence type="ECO:0000313" key="5">
    <source>
        <dbReference type="Proteomes" id="UP000613768"/>
    </source>
</evidence>
<dbReference type="GO" id="GO:0046872">
    <property type="term" value="F:metal ion binding"/>
    <property type="evidence" value="ECO:0007669"/>
    <property type="project" value="UniProtKB-KW"/>
</dbReference>
<dbReference type="GO" id="GO:0034440">
    <property type="term" value="P:lipid oxidation"/>
    <property type="evidence" value="ECO:0007669"/>
    <property type="project" value="InterPro"/>
</dbReference>
<dbReference type="InterPro" id="IPR013819">
    <property type="entry name" value="LipOase_C"/>
</dbReference>
<dbReference type="EMBL" id="JACYTR010000026">
    <property type="protein sequence ID" value="MBD8526617.1"/>
    <property type="molecule type" value="Genomic_DNA"/>
</dbReference>
<dbReference type="Gene3D" id="3.10.450.60">
    <property type="match status" value="1"/>
</dbReference>
<organism evidence="4 5">
    <name type="scientific">Pseudomarimonas arenosa</name>
    <dbReference type="NCBI Taxonomy" id="2774145"/>
    <lineage>
        <taxon>Bacteria</taxon>
        <taxon>Pseudomonadati</taxon>
        <taxon>Pseudomonadota</taxon>
        <taxon>Gammaproteobacteria</taxon>
        <taxon>Lysobacterales</taxon>
        <taxon>Lysobacteraceae</taxon>
        <taxon>Pseudomarimonas</taxon>
    </lineage>
</organism>